<gene>
    <name evidence="1" type="ORF">LXN57_12185</name>
</gene>
<evidence type="ECO:0000313" key="2">
    <source>
        <dbReference type="Proteomes" id="UP001523216"/>
    </source>
</evidence>
<dbReference type="RefSeq" id="WP_251798164.1">
    <property type="nucleotide sequence ID" value="NZ_JAMQOL010000015.1"/>
</dbReference>
<dbReference type="EMBL" id="JAMQOL010000015">
    <property type="protein sequence ID" value="MCM4078324.1"/>
    <property type="molecule type" value="Genomic_DNA"/>
</dbReference>
<proteinExistence type="predicted"/>
<dbReference type="Proteomes" id="UP001523216">
    <property type="component" value="Unassembled WGS sequence"/>
</dbReference>
<name>A0ABT0XX31_9ACTN</name>
<protein>
    <submittedName>
        <fullName evidence="1">Uncharacterized protein</fullName>
    </submittedName>
</protein>
<accession>A0ABT0XX31</accession>
<sequence length="502" mass="54901">MRKTTDPTTPDGTGTRRGLRRRHSVLAGALAAVAFTPVLTVATPRPAQAESCSAAFSHVVNAIGVLPVVGGYVSGLANFIEGFTGSWDCAEGRNLLEELNRVARAQAEIVFNQNMQEIFDDDIQDQIDILAANSYPDQTTDANREALVDDLDAAWKKFSSSEQTGRNLSYLALPSMSALAGVKMATLTQAIQYETLRVDKWRTLQNNRIQEATQSLSYLTQLESKLNTAVNSRFVRGSHTISTACGQFSCSTRFKIYVKDNEDGSWVWSSQELLSGGIAPNPAQDAALNAAIATADSVIGQERAKMRNAYLTTKYQQIKAALTAHKNSPAHPVFHTRGSVCNDDQYVILRALDQDLTIRAGSGPVEESGLVLSGTLAEAFADHDAHFKMIRFGKSFMLKARDADLTVNVWGGSQQGNRLKLHGDQAYAEDHPNSLFHVFLMADPQRHDELILKVSDQDLTVNLSSGQQSGSTVRLFRSLTAAQSDSYSRFRFACYPVARRAA</sequence>
<reference evidence="1 2" key="1">
    <citation type="submission" date="2022-06" db="EMBL/GenBank/DDBJ databases">
        <title>Actinoplanes abujensis sp. nov., isolated from Nigerian arid soil.</title>
        <authorList>
            <person name="Ding P."/>
        </authorList>
    </citation>
    <scope>NUCLEOTIDE SEQUENCE [LARGE SCALE GENOMIC DNA]</scope>
    <source>
        <strain evidence="2">TRM88002</strain>
    </source>
</reference>
<organism evidence="1 2">
    <name type="scientific">Paractinoplanes hotanensis</name>
    <dbReference type="NCBI Taxonomy" id="2906497"/>
    <lineage>
        <taxon>Bacteria</taxon>
        <taxon>Bacillati</taxon>
        <taxon>Actinomycetota</taxon>
        <taxon>Actinomycetes</taxon>
        <taxon>Micromonosporales</taxon>
        <taxon>Micromonosporaceae</taxon>
        <taxon>Paractinoplanes</taxon>
    </lineage>
</organism>
<keyword evidence="2" id="KW-1185">Reference proteome</keyword>
<evidence type="ECO:0000313" key="1">
    <source>
        <dbReference type="EMBL" id="MCM4078324.1"/>
    </source>
</evidence>
<comment type="caution">
    <text evidence="1">The sequence shown here is derived from an EMBL/GenBank/DDBJ whole genome shotgun (WGS) entry which is preliminary data.</text>
</comment>